<evidence type="ECO:0000256" key="1">
    <source>
        <dbReference type="SAM" id="Phobius"/>
    </source>
</evidence>
<sequence>MADPTQPRLQEIERERAAMFRGPWIAKMARGELSLGETFWGGFLGMQLILMPLWLVLVAFLPAFVPSVGWATRLAFFVLQAVWTAVVTQAVLRVAPKSYQAGGWRWGAMILSVVILLQVLVLLGMWLTGAL</sequence>
<dbReference type="EMBL" id="JACIEJ010000007">
    <property type="protein sequence ID" value="MBB3986762.1"/>
    <property type="molecule type" value="Genomic_DNA"/>
</dbReference>
<keyword evidence="1" id="KW-0472">Membrane</keyword>
<dbReference type="RefSeq" id="WP_183967396.1">
    <property type="nucleotide sequence ID" value="NZ_BAABBZ010000006.1"/>
</dbReference>
<dbReference type="Proteomes" id="UP000541426">
    <property type="component" value="Unassembled WGS sequence"/>
</dbReference>
<proteinExistence type="predicted"/>
<feature type="transmembrane region" description="Helical" evidence="1">
    <location>
        <begin position="104"/>
        <end position="127"/>
    </location>
</feature>
<reference evidence="2 3" key="1">
    <citation type="submission" date="2020-08" db="EMBL/GenBank/DDBJ databases">
        <title>Genomic Encyclopedia of Type Strains, Phase IV (KMG-IV): sequencing the most valuable type-strain genomes for metagenomic binning, comparative biology and taxonomic classification.</title>
        <authorList>
            <person name="Goeker M."/>
        </authorList>
    </citation>
    <scope>NUCLEOTIDE SEQUENCE [LARGE SCALE GENOMIC DNA]</scope>
    <source>
        <strain evidence="2 3">DSM 102235</strain>
    </source>
</reference>
<comment type="caution">
    <text evidence="2">The sequence shown here is derived from an EMBL/GenBank/DDBJ whole genome shotgun (WGS) entry which is preliminary data.</text>
</comment>
<evidence type="ECO:0000313" key="3">
    <source>
        <dbReference type="Proteomes" id="UP000541426"/>
    </source>
</evidence>
<name>A0A7W6GTF6_9RHOB</name>
<keyword evidence="3" id="KW-1185">Reference proteome</keyword>
<feature type="transmembrane region" description="Helical" evidence="1">
    <location>
        <begin position="70"/>
        <end position="92"/>
    </location>
</feature>
<keyword evidence="1" id="KW-1133">Transmembrane helix</keyword>
<accession>A0A7W6GTF6</accession>
<dbReference type="AlphaFoldDB" id="A0A7W6GTF6"/>
<organism evidence="2 3">
    <name type="scientific">Sagittula marina</name>
    <dbReference type="NCBI Taxonomy" id="943940"/>
    <lineage>
        <taxon>Bacteria</taxon>
        <taxon>Pseudomonadati</taxon>
        <taxon>Pseudomonadota</taxon>
        <taxon>Alphaproteobacteria</taxon>
        <taxon>Rhodobacterales</taxon>
        <taxon>Roseobacteraceae</taxon>
        <taxon>Sagittula</taxon>
    </lineage>
</organism>
<gene>
    <name evidence="2" type="ORF">GGQ68_003105</name>
</gene>
<keyword evidence="1" id="KW-0812">Transmembrane</keyword>
<feature type="transmembrane region" description="Helical" evidence="1">
    <location>
        <begin position="38"/>
        <end position="64"/>
    </location>
</feature>
<protein>
    <submittedName>
        <fullName evidence="2">Uncharacterized protein</fullName>
    </submittedName>
</protein>
<evidence type="ECO:0000313" key="2">
    <source>
        <dbReference type="EMBL" id="MBB3986762.1"/>
    </source>
</evidence>